<organism evidence="3 4">
    <name type="scientific">Oryza sativa subsp. indica</name>
    <name type="common">Rice</name>
    <dbReference type="NCBI Taxonomy" id="39946"/>
    <lineage>
        <taxon>Eukaryota</taxon>
        <taxon>Viridiplantae</taxon>
        <taxon>Streptophyta</taxon>
        <taxon>Embryophyta</taxon>
        <taxon>Tracheophyta</taxon>
        <taxon>Spermatophyta</taxon>
        <taxon>Magnoliopsida</taxon>
        <taxon>Liliopsida</taxon>
        <taxon>Poales</taxon>
        <taxon>Poaceae</taxon>
        <taxon>BOP clade</taxon>
        <taxon>Oryzoideae</taxon>
        <taxon>Oryzeae</taxon>
        <taxon>Oryzinae</taxon>
        <taxon>Oryza</taxon>
        <taxon>Oryza sativa</taxon>
    </lineage>
</organism>
<keyword evidence="2" id="KW-1133">Transmembrane helix</keyword>
<dbReference type="Proteomes" id="UP000007015">
    <property type="component" value="Chromosome 8"/>
</dbReference>
<evidence type="ECO:0000313" key="3">
    <source>
        <dbReference type="EMBL" id="EEC82929.1"/>
    </source>
</evidence>
<dbReference type="AlphaFoldDB" id="B8BAW8"/>
<dbReference type="Gramene" id="BGIOSGA027619-TA">
    <property type="protein sequence ID" value="BGIOSGA027619-PA"/>
    <property type="gene ID" value="BGIOSGA027619"/>
</dbReference>
<sequence>MAAKQRSRPEASRTYPRRASPSCSSLLSALFFSSYRFLRGSQALRLPSCFLSLGCLGLQTAARAHRNRGMEHPDASSATIGLCIASMAVAVAIITGTEPGDEALLVPALCAVAFHAGIALLIHAVAARRLP</sequence>
<gene>
    <name evidence="3" type="ORF">OsI_27890</name>
</gene>
<keyword evidence="2" id="KW-0472">Membrane</keyword>
<evidence type="ECO:0000313" key="4">
    <source>
        <dbReference type="Proteomes" id="UP000007015"/>
    </source>
</evidence>
<keyword evidence="4" id="KW-1185">Reference proteome</keyword>
<evidence type="ECO:0000256" key="1">
    <source>
        <dbReference type="SAM" id="MobiDB-lite"/>
    </source>
</evidence>
<protein>
    <submittedName>
        <fullName evidence="3">Uncharacterized protein</fullName>
    </submittedName>
</protein>
<dbReference type="HOGENOM" id="CLU_1931027_0_0_1"/>
<proteinExistence type="predicted"/>
<accession>B8BAW8</accession>
<keyword evidence="2" id="KW-0812">Transmembrane</keyword>
<evidence type="ECO:0000256" key="2">
    <source>
        <dbReference type="SAM" id="Phobius"/>
    </source>
</evidence>
<dbReference type="EMBL" id="CM000133">
    <property type="protein sequence ID" value="EEC82929.1"/>
    <property type="molecule type" value="Genomic_DNA"/>
</dbReference>
<reference evidence="3 4" key="1">
    <citation type="journal article" date="2005" name="PLoS Biol.">
        <title>The genomes of Oryza sativa: a history of duplications.</title>
        <authorList>
            <person name="Yu J."/>
            <person name="Wang J."/>
            <person name="Lin W."/>
            <person name="Li S."/>
            <person name="Li H."/>
            <person name="Zhou J."/>
            <person name="Ni P."/>
            <person name="Dong W."/>
            <person name="Hu S."/>
            <person name="Zeng C."/>
            <person name="Zhang J."/>
            <person name="Zhang Y."/>
            <person name="Li R."/>
            <person name="Xu Z."/>
            <person name="Li S."/>
            <person name="Li X."/>
            <person name="Zheng H."/>
            <person name="Cong L."/>
            <person name="Lin L."/>
            <person name="Yin J."/>
            <person name="Geng J."/>
            <person name="Li G."/>
            <person name="Shi J."/>
            <person name="Liu J."/>
            <person name="Lv H."/>
            <person name="Li J."/>
            <person name="Wang J."/>
            <person name="Deng Y."/>
            <person name="Ran L."/>
            <person name="Shi X."/>
            <person name="Wang X."/>
            <person name="Wu Q."/>
            <person name="Li C."/>
            <person name="Ren X."/>
            <person name="Wang J."/>
            <person name="Wang X."/>
            <person name="Li D."/>
            <person name="Liu D."/>
            <person name="Zhang X."/>
            <person name="Ji Z."/>
            <person name="Zhao W."/>
            <person name="Sun Y."/>
            <person name="Zhang Z."/>
            <person name="Bao J."/>
            <person name="Han Y."/>
            <person name="Dong L."/>
            <person name="Ji J."/>
            <person name="Chen P."/>
            <person name="Wu S."/>
            <person name="Liu J."/>
            <person name="Xiao Y."/>
            <person name="Bu D."/>
            <person name="Tan J."/>
            <person name="Yang L."/>
            <person name="Ye C."/>
            <person name="Zhang J."/>
            <person name="Xu J."/>
            <person name="Zhou Y."/>
            <person name="Yu Y."/>
            <person name="Zhang B."/>
            <person name="Zhuang S."/>
            <person name="Wei H."/>
            <person name="Liu B."/>
            <person name="Lei M."/>
            <person name="Yu H."/>
            <person name="Li Y."/>
            <person name="Xu H."/>
            <person name="Wei S."/>
            <person name="He X."/>
            <person name="Fang L."/>
            <person name="Zhang Z."/>
            <person name="Zhang Y."/>
            <person name="Huang X."/>
            <person name="Su Z."/>
            <person name="Tong W."/>
            <person name="Li J."/>
            <person name="Tong Z."/>
            <person name="Li S."/>
            <person name="Ye J."/>
            <person name="Wang L."/>
            <person name="Fang L."/>
            <person name="Lei T."/>
            <person name="Chen C."/>
            <person name="Chen H."/>
            <person name="Xu Z."/>
            <person name="Li H."/>
            <person name="Huang H."/>
            <person name="Zhang F."/>
            <person name="Xu H."/>
            <person name="Li N."/>
            <person name="Zhao C."/>
            <person name="Li S."/>
            <person name="Dong L."/>
            <person name="Huang Y."/>
            <person name="Li L."/>
            <person name="Xi Y."/>
            <person name="Qi Q."/>
            <person name="Li W."/>
            <person name="Zhang B."/>
            <person name="Hu W."/>
            <person name="Zhang Y."/>
            <person name="Tian X."/>
            <person name="Jiao Y."/>
            <person name="Liang X."/>
            <person name="Jin J."/>
            <person name="Gao L."/>
            <person name="Zheng W."/>
            <person name="Hao B."/>
            <person name="Liu S."/>
            <person name="Wang W."/>
            <person name="Yuan L."/>
            <person name="Cao M."/>
            <person name="McDermott J."/>
            <person name="Samudrala R."/>
            <person name="Wang J."/>
            <person name="Wong G.K."/>
            <person name="Yang H."/>
        </authorList>
    </citation>
    <scope>NUCLEOTIDE SEQUENCE [LARGE SCALE GENOMIC DNA]</scope>
    <source>
        <strain evidence="4">cv. 93-11</strain>
    </source>
</reference>
<feature type="transmembrane region" description="Helical" evidence="2">
    <location>
        <begin position="103"/>
        <end position="126"/>
    </location>
</feature>
<feature type="region of interest" description="Disordered" evidence="1">
    <location>
        <begin position="1"/>
        <end position="20"/>
    </location>
</feature>
<name>B8BAW8_ORYSI</name>
<feature type="transmembrane region" description="Helical" evidence="2">
    <location>
        <begin position="76"/>
        <end position="97"/>
    </location>
</feature>